<name>A0A8T2PR35_9TELE</name>
<dbReference type="InterPro" id="IPR030656">
    <property type="entry name" value="ALAD_AS"/>
</dbReference>
<comment type="subunit">
    <text evidence="7">Homooctamer; active form. Homohexamer; low activity form.</text>
</comment>
<evidence type="ECO:0000256" key="10">
    <source>
        <dbReference type="RuleBase" id="RU000515"/>
    </source>
</evidence>
<dbReference type="Gene3D" id="3.20.20.70">
    <property type="entry name" value="Aldolase class I"/>
    <property type="match status" value="1"/>
</dbReference>
<comment type="caution">
    <text evidence="13">The sequence shown here is derived from an EMBL/GenBank/DDBJ whole genome shotgun (WGS) entry which is preliminary data.</text>
</comment>
<evidence type="ECO:0000256" key="8">
    <source>
        <dbReference type="ARBA" id="ARBA00047651"/>
    </source>
</evidence>
<comment type="catalytic activity">
    <reaction evidence="8 10">
        <text>2 5-aminolevulinate = porphobilinogen + 2 H2O + H(+)</text>
        <dbReference type="Rhea" id="RHEA:24064"/>
        <dbReference type="ChEBI" id="CHEBI:15377"/>
        <dbReference type="ChEBI" id="CHEBI:15378"/>
        <dbReference type="ChEBI" id="CHEBI:58126"/>
        <dbReference type="ChEBI" id="CHEBI:356416"/>
        <dbReference type="EC" id="4.2.1.24"/>
    </reaction>
</comment>
<reference evidence="13" key="1">
    <citation type="thesis" date="2021" institute="BYU ScholarsArchive" country="Provo, UT, USA">
        <title>Applications of and Algorithms for Genome Assembly and Genomic Analyses with an Emphasis on Marine Teleosts.</title>
        <authorList>
            <person name="Pickett B.D."/>
        </authorList>
    </citation>
    <scope>NUCLEOTIDE SEQUENCE</scope>
    <source>
        <strain evidence="13">HI-2016</strain>
    </source>
</reference>
<evidence type="ECO:0000256" key="5">
    <source>
        <dbReference type="ARBA" id="ARBA00023244"/>
    </source>
</evidence>
<feature type="region of interest" description="Disordered" evidence="12">
    <location>
        <begin position="58"/>
        <end position="85"/>
    </location>
</feature>
<feature type="active site" description="Schiff-base intermediate with substrate" evidence="9">
    <location>
        <position position="285"/>
    </location>
</feature>
<dbReference type="SMART" id="SM01004">
    <property type="entry name" value="ALAD"/>
    <property type="match status" value="1"/>
</dbReference>
<evidence type="ECO:0000256" key="11">
    <source>
        <dbReference type="RuleBase" id="RU004161"/>
    </source>
</evidence>
<dbReference type="PANTHER" id="PTHR11458">
    <property type="entry name" value="DELTA-AMINOLEVULINIC ACID DEHYDRATASE"/>
    <property type="match status" value="1"/>
</dbReference>
<accession>A0A8T2PR35</accession>
<dbReference type="EC" id="4.2.1.24" evidence="10"/>
<evidence type="ECO:0000313" key="14">
    <source>
        <dbReference type="Proteomes" id="UP000824540"/>
    </source>
</evidence>
<keyword evidence="3" id="KW-0350">Heme biosynthesis</keyword>
<dbReference type="AlphaFoldDB" id="A0A8T2PR35"/>
<keyword evidence="14" id="KW-1185">Reference proteome</keyword>
<protein>
    <recommendedName>
        <fullName evidence="10">Delta-aminolevulinic acid dehydratase</fullName>
        <ecNumber evidence="10">4.2.1.24</ecNumber>
    </recommendedName>
</protein>
<dbReference type="EMBL" id="JAFBMS010000003">
    <property type="protein sequence ID" value="KAG9353852.1"/>
    <property type="molecule type" value="Genomic_DNA"/>
</dbReference>
<comment type="similarity">
    <text evidence="2 11">Belongs to the ALAD family.</text>
</comment>
<organism evidence="13 14">
    <name type="scientific">Albula glossodonta</name>
    <name type="common">roundjaw bonefish</name>
    <dbReference type="NCBI Taxonomy" id="121402"/>
    <lineage>
        <taxon>Eukaryota</taxon>
        <taxon>Metazoa</taxon>
        <taxon>Chordata</taxon>
        <taxon>Craniata</taxon>
        <taxon>Vertebrata</taxon>
        <taxon>Euteleostomi</taxon>
        <taxon>Actinopterygii</taxon>
        <taxon>Neopterygii</taxon>
        <taxon>Teleostei</taxon>
        <taxon>Albuliformes</taxon>
        <taxon>Albulidae</taxon>
        <taxon>Albula</taxon>
    </lineage>
</organism>
<evidence type="ECO:0000256" key="3">
    <source>
        <dbReference type="ARBA" id="ARBA00023133"/>
    </source>
</evidence>
<feature type="compositionally biased region" description="Polar residues" evidence="12">
    <location>
        <begin position="72"/>
        <end position="85"/>
    </location>
</feature>
<dbReference type="InterPro" id="IPR001731">
    <property type="entry name" value="ALAD"/>
</dbReference>
<sequence length="362" mass="38938">MQSAESLLHSGYFHPTLRYWQTCAADLCPDNLIYPIFITANPPWDQCGAKGLAQGPNNNGVPSVARLGGLNRQPQGSQSLTVPMQLNPSPVCPDKPGTGDCSLSLFRNTYPVTFSHTWSEMQNKASAPPSDERGSGADTDETPAVLAVKKLRSTFPDLLVACDVCLCPYTSHGHCGILSDGGSLDNAASCMRLAEVALAYAQAGCHIIAPSDMMDGRVGAIKQALVSNGLGNKVSVLSYSAKFASCYYGMQLSPSQHLGTADAISCLLELGERDVKEGADMLMVKPGMPYLDMVREVKNKYPHHPLAVYNVSGEFAMLWHGAQAGAFDLRAAVLESMTAFRRAGADIIITYYTPQLLTWLKE</sequence>
<dbReference type="GO" id="GO:0004655">
    <property type="term" value="F:porphobilinogen synthase activity"/>
    <property type="evidence" value="ECO:0007669"/>
    <property type="project" value="UniProtKB-EC"/>
</dbReference>
<evidence type="ECO:0000256" key="4">
    <source>
        <dbReference type="ARBA" id="ARBA00023239"/>
    </source>
</evidence>
<evidence type="ECO:0000256" key="1">
    <source>
        <dbReference type="ARBA" id="ARBA00004694"/>
    </source>
</evidence>
<dbReference type="PROSITE" id="PS00169">
    <property type="entry name" value="D_ALA_DEHYDRATASE"/>
    <property type="match status" value="1"/>
</dbReference>
<evidence type="ECO:0000256" key="9">
    <source>
        <dbReference type="PIRSR" id="PIRSR001415-1"/>
    </source>
</evidence>
<keyword evidence="5 10" id="KW-0627">Porphyrin biosynthesis</keyword>
<feature type="active site" description="Schiff-base intermediate with substrate" evidence="9">
    <location>
        <position position="242"/>
    </location>
</feature>
<dbReference type="GO" id="GO:0008270">
    <property type="term" value="F:zinc ion binding"/>
    <property type="evidence" value="ECO:0007669"/>
    <property type="project" value="TreeGrafter"/>
</dbReference>
<comment type="pathway">
    <text evidence="1">Porphyrin-containing compound metabolism; protoporphyrin-IX biosynthesis; coproporphyrinogen-III from 5-aminolevulinate: step 1/4.</text>
</comment>
<evidence type="ECO:0000256" key="2">
    <source>
        <dbReference type="ARBA" id="ARBA00008055"/>
    </source>
</evidence>
<dbReference type="Proteomes" id="UP000824540">
    <property type="component" value="Unassembled WGS sequence"/>
</dbReference>
<dbReference type="InterPro" id="IPR013785">
    <property type="entry name" value="Aldolase_TIM"/>
</dbReference>
<dbReference type="PANTHER" id="PTHR11458:SF0">
    <property type="entry name" value="DELTA-AMINOLEVULINIC ACID DEHYDRATASE"/>
    <property type="match status" value="1"/>
</dbReference>
<proteinExistence type="inferred from homology"/>
<evidence type="ECO:0000256" key="12">
    <source>
        <dbReference type="SAM" id="MobiDB-lite"/>
    </source>
</evidence>
<dbReference type="GO" id="GO:0005829">
    <property type="term" value="C:cytosol"/>
    <property type="evidence" value="ECO:0007669"/>
    <property type="project" value="TreeGrafter"/>
</dbReference>
<dbReference type="PRINTS" id="PR00144">
    <property type="entry name" value="DALDHYDRTASE"/>
</dbReference>
<keyword evidence="4 10" id="KW-0456">Lyase</keyword>
<dbReference type="GO" id="GO:0006783">
    <property type="term" value="P:heme biosynthetic process"/>
    <property type="evidence" value="ECO:0007669"/>
    <property type="project" value="UniProtKB-KW"/>
</dbReference>
<evidence type="ECO:0000256" key="6">
    <source>
        <dbReference type="ARBA" id="ARBA00025628"/>
    </source>
</evidence>
<gene>
    <name evidence="13" type="ORF">JZ751_011976</name>
</gene>
<dbReference type="Pfam" id="PF00490">
    <property type="entry name" value="ALAD"/>
    <property type="match status" value="1"/>
</dbReference>
<comment type="function">
    <text evidence="6">Catalyzes an early step in the biosynthesis of tetrapyrroles. Binds two molecules of 5-aminolevulinate per subunit, each at a distinct site, and catalyzes their condensation to form porphobilinogen.</text>
</comment>
<evidence type="ECO:0000256" key="7">
    <source>
        <dbReference type="ARBA" id="ARBA00025861"/>
    </source>
</evidence>
<evidence type="ECO:0000313" key="13">
    <source>
        <dbReference type="EMBL" id="KAG9353852.1"/>
    </source>
</evidence>
<dbReference type="SUPFAM" id="SSF51569">
    <property type="entry name" value="Aldolase"/>
    <property type="match status" value="1"/>
</dbReference>
<dbReference type="OrthoDB" id="1530at2759"/>